<evidence type="ECO:0000313" key="8">
    <source>
        <dbReference type="Proteomes" id="UP001420932"/>
    </source>
</evidence>
<dbReference type="InterPro" id="IPR031100">
    <property type="entry name" value="LOG_fam"/>
</dbReference>
<evidence type="ECO:0000313" key="7">
    <source>
        <dbReference type="EMBL" id="KAK9142860.1"/>
    </source>
</evidence>
<dbReference type="AlphaFoldDB" id="A0AAP0K1D3"/>
<dbReference type="SUPFAM" id="SSF102405">
    <property type="entry name" value="MCP/YpsA-like"/>
    <property type="match status" value="1"/>
</dbReference>
<keyword evidence="6" id="KW-0378">Hydrolase</keyword>
<dbReference type="EMBL" id="JBBNAF010000005">
    <property type="protein sequence ID" value="KAK9142860.1"/>
    <property type="molecule type" value="Genomic_DNA"/>
</dbReference>
<name>A0AAP0K1D3_9MAGN</name>
<accession>A0AAP0K1D3</accession>
<dbReference type="GO" id="GO:0005634">
    <property type="term" value="C:nucleus"/>
    <property type="evidence" value="ECO:0007669"/>
    <property type="project" value="TreeGrafter"/>
</dbReference>
<sequence length="126" mass="13720">MENQRCRSRLNRMCVFCGSSPGKKPNYQLAATELGKELVERKIDLVYGGGSFGLIGLASQVVYDGGCHILGVIPKTLMPKEITGETVGEVRAVSNMHQRKTKMARQADAFIALPGYNASLFVLTVD</sequence>
<comment type="function">
    <text evidence="6">Cytokinin-activating enzyme working in the direct activation pathway. Phosphoribohydrolase that converts inactive cytokinin nucleotides to the biologically active free-base forms.</text>
</comment>
<evidence type="ECO:0000256" key="6">
    <source>
        <dbReference type="RuleBase" id="RU363015"/>
    </source>
</evidence>
<dbReference type="NCBIfam" id="TIGR00730">
    <property type="entry name" value="Rossman fold protein, TIGR00730 family"/>
    <property type="match status" value="1"/>
</dbReference>
<dbReference type="InterPro" id="IPR005269">
    <property type="entry name" value="LOG"/>
</dbReference>
<dbReference type="GO" id="GO:0016799">
    <property type="term" value="F:hydrolase activity, hydrolyzing N-glycosyl compounds"/>
    <property type="evidence" value="ECO:0007669"/>
    <property type="project" value="TreeGrafter"/>
</dbReference>
<evidence type="ECO:0000256" key="4">
    <source>
        <dbReference type="ARBA" id="ARBA00047718"/>
    </source>
</evidence>
<dbReference type="GO" id="GO:0009691">
    <property type="term" value="P:cytokinin biosynthetic process"/>
    <property type="evidence" value="ECO:0007669"/>
    <property type="project" value="UniProtKB-UniRule"/>
</dbReference>
<evidence type="ECO:0000256" key="5">
    <source>
        <dbReference type="ARBA" id="ARBA00049153"/>
    </source>
</evidence>
<keyword evidence="8" id="KW-1185">Reference proteome</keyword>
<reference evidence="7 8" key="1">
    <citation type="submission" date="2024-01" db="EMBL/GenBank/DDBJ databases">
        <title>Genome assemblies of Stephania.</title>
        <authorList>
            <person name="Yang L."/>
        </authorList>
    </citation>
    <scope>NUCLEOTIDE SEQUENCE [LARGE SCALE GENOMIC DNA]</scope>
    <source>
        <strain evidence="7">YNDBR</strain>
        <tissue evidence="7">Leaf</tissue>
    </source>
</reference>
<dbReference type="PANTHER" id="PTHR31223:SF70">
    <property type="entry name" value="LOG FAMILY PROTEIN YJL055W"/>
    <property type="match status" value="1"/>
</dbReference>
<evidence type="ECO:0000256" key="1">
    <source>
        <dbReference type="ARBA" id="ARBA00006763"/>
    </source>
</evidence>
<dbReference type="GO" id="GO:0005829">
    <property type="term" value="C:cytosol"/>
    <property type="evidence" value="ECO:0007669"/>
    <property type="project" value="TreeGrafter"/>
</dbReference>
<comment type="catalytic activity">
    <reaction evidence="4 6">
        <text>N(6)-(dimethylallyl)adenosine 5'-phosphate + H2O = N(6)-dimethylallyladenine + D-ribose 5-phosphate</text>
        <dbReference type="Rhea" id="RHEA:48560"/>
        <dbReference type="ChEBI" id="CHEBI:15377"/>
        <dbReference type="ChEBI" id="CHEBI:17660"/>
        <dbReference type="ChEBI" id="CHEBI:57526"/>
        <dbReference type="ChEBI" id="CHEBI:78346"/>
        <dbReference type="EC" id="3.2.2.n1"/>
    </reaction>
</comment>
<comment type="similarity">
    <text evidence="1 6">Belongs to the LOG family.</text>
</comment>
<dbReference type="Pfam" id="PF03641">
    <property type="entry name" value="Lysine_decarbox"/>
    <property type="match status" value="1"/>
</dbReference>
<dbReference type="EC" id="3.2.2.n1" evidence="2 6"/>
<comment type="caution">
    <text evidence="7">The sequence shown here is derived from an EMBL/GenBank/DDBJ whole genome shotgun (WGS) entry which is preliminary data.</text>
</comment>
<keyword evidence="3 6" id="KW-0203">Cytokinin biosynthesis</keyword>
<comment type="catalytic activity">
    <reaction evidence="5 6">
        <text>9-ribosyl-trans-zeatin 5'-phosphate + H2O = trans-zeatin + D-ribose 5-phosphate</text>
        <dbReference type="Rhea" id="RHEA:48564"/>
        <dbReference type="ChEBI" id="CHEBI:15377"/>
        <dbReference type="ChEBI" id="CHEBI:16522"/>
        <dbReference type="ChEBI" id="CHEBI:78346"/>
        <dbReference type="ChEBI" id="CHEBI:87947"/>
        <dbReference type="EC" id="3.2.2.n1"/>
    </reaction>
</comment>
<evidence type="ECO:0000256" key="3">
    <source>
        <dbReference type="ARBA" id="ARBA00022712"/>
    </source>
</evidence>
<proteinExistence type="inferred from homology"/>
<protein>
    <recommendedName>
        <fullName evidence="2 6">Cytokinin riboside 5'-monophosphate phosphoribohydrolase</fullName>
        <ecNumber evidence="2 6">3.2.2.n1</ecNumber>
    </recommendedName>
</protein>
<evidence type="ECO:0000256" key="2">
    <source>
        <dbReference type="ARBA" id="ARBA00012205"/>
    </source>
</evidence>
<dbReference type="PANTHER" id="PTHR31223">
    <property type="entry name" value="LOG FAMILY PROTEIN YJL055W"/>
    <property type="match status" value="1"/>
</dbReference>
<dbReference type="Gene3D" id="3.40.50.450">
    <property type="match status" value="1"/>
</dbReference>
<dbReference type="Proteomes" id="UP001420932">
    <property type="component" value="Unassembled WGS sequence"/>
</dbReference>
<gene>
    <name evidence="7" type="ORF">Syun_012260</name>
</gene>
<organism evidence="7 8">
    <name type="scientific">Stephania yunnanensis</name>
    <dbReference type="NCBI Taxonomy" id="152371"/>
    <lineage>
        <taxon>Eukaryota</taxon>
        <taxon>Viridiplantae</taxon>
        <taxon>Streptophyta</taxon>
        <taxon>Embryophyta</taxon>
        <taxon>Tracheophyta</taxon>
        <taxon>Spermatophyta</taxon>
        <taxon>Magnoliopsida</taxon>
        <taxon>Ranunculales</taxon>
        <taxon>Menispermaceae</taxon>
        <taxon>Menispermoideae</taxon>
        <taxon>Cissampelideae</taxon>
        <taxon>Stephania</taxon>
    </lineage>
</organism>